<dbReference type="SUPFAM" id="SSF69593">
    <property type="entry name" value="Glycerol-3-phosphate (1)-acyltransferase"/>
    <property type="match status" value="1"/>
</dbReference>
<protein>
    <submittedName>
        <fullName evidence="5">1-acyl-sn-glycerol-3-phosphate acyltransferase</fullName>
        <ecNumber evidence="5">2.3.1.51</ecNumber>
    </submittedName>
</protein>
<evidence type="ECO:0000259" key="4">
    <source>
        <dbReference type="SMART" id="SM00563"/>
    </source>
</evidence>
<sequence>MIIRRTLTNAFLKAVLTMLCRIDDSGLKDVPLEGPVIICINHINFLDAPLMQIVLHPRSVRGFAKKETWDTPFLKFLFNTFDAIPVDREKVDLKAFREVVKTMEEKRFLCMAPEGTRSGTGVLQKGRPGIVTLALKTGAPVLPLAHAGTEKFWSNFKRLRRTPITLRAGRPIYLESPGKADSKKREEMTDLIMHELAALLPPEMRGPYTKG</sequence>
<comment type="pathway">
    <text evidence="1">Lipid metabolism.</text>
</comment>
<evidence type="ECO:0000256" key="3">
    <source>
        <dbReference type="ARBA" id="ARBA00023315"/>
    </source>
</evidence>
<keyword evidence="2 5" id="KW-0808">Transferase</keyword>
<dbReference type="PANTHER" id="PTHR10434">
    <property type="entry name" value="1-ACYL-SN-GLYCEROL-3-PHOSPHATE ACYLTRANSFERASE"/>
    <property type="match status" value="1"/>
</dbReference>
<dbReference type="EMBL" id="JACHGJ010000008">
    <property type="protein sequence ID" value="MBB6481843.1"/>
    <property type="molecule type" value="Genomic_DNA"/>
</dbReference>
<evidence type="ECO:0000313" key="6">
    <source>
        <dbReference type="Proteomes" id="UP000587760"/>
    </source>
</evidence>
<evidence type="ECO:0000313" key="5">
    <source>
        <dbReference type="EMBL" id="MBB6481843.1"/>
    </source>
</evidence>
<dbReference type="PANTHER" id="PTHR10434:SF11">
    <property type="entry name" value="1-ACYL-SN-GLYCEROL-3-PHOSPHATE ACYLTRANSFERASE"/>
    <property type="match status" value="1"/>
</dbReference>
<dbReference type="AlphaFoldDB" id="A0A841RD09"/>
<accession>A0A841RD09</accession>
<proteinExistence type="predicted"/>
<comment type="caution">
    <text evidence="5">The sequence shown here is derived from an EMBL/GenBank/DDBJ whole genome shotgun (WGS) entry which is preliminary data.</text>
</comment>
<dbReference type="GO" id="GO:0003841">
    <property type="term" value="F:1-acylglycerol-3-phosphate O-acyltransferase activity"/>
    <property type="evidence" value="ECO:0007669"/>
    <property type="project" value="UniProtKB-EC"/>
</dbReference>
<gene>
    <name evidence="5" type="ORF">HNR50_003524</name>
</gene>
<reference evidence="5 6" key="1">
    <citation type="submission" date="2020-08" db="EMBL/GenBank/DDBJ databases">
        <title>Genomic Encyclopedia of Type Strains, Phase IV (KMG-IV): sequencing the most valuable type-strain genomes for metagenomic binning, comparative biology and taxonomic classification.</title>
        <authorList>
            <person name="Goeker M."/>
        </authorList>
    </citation>
    <scope>NUCLEOTIDE SEQUENCE [LARGE SCALE GENOMIC DNA]</scope>
    <source>
        <strain evidence="5 6">DSM 2461</strain>
    </source>
</reference>
<organism evidence="5 6">
    <name type="scientific">Spirochaeta isovalerica</name>
    <dbReference type="NCBI Taxonomy" id="150"/>
    <lineage>
        <taxon>Bacteria</taxon>
        <taxon>Pseudomonadati</taxon>
        <taxon>Spirochaetota</taxon>
        <taxon>Spirochaetia</taxon>
        <taxon>Spirochaetales</taxon>
        <taxon>Spirochaetaceae</taxon>
        <taxon>Spirochaeta</taxon>
    </lineage>
</organism>
<keyword evidence="6" id="KW-1185">Reference proteome</keyword>
<keyword evidence="3 5" id="KW-0012">Acyltransferase</keyword>
<dbReference type="CDD" id="cd07989">
    <property type="entry name" value="LPLAT_AGPAT-like"/>
    <property type="match status" value="1"/>
</dbReference>
<dbReference type="Pfam" id="PF01553">
    <property type="entry name" value="Acyltransferase"/>
    <property type="match status" value="1"/>
</dbReference>
<name>A0A841RD09_9SPIO</name>
<dbReference type="InterPro" id="IPR002123">
    <property type="entry name" value="Plipid/glycerol_acylTrfase"/>
</dbReference>
<feature type="domain" description="Phospholipid/glycerol acyltransferase" evidence="4">
    <location>
        <begin position="36"/>
        <end position="149"/>
    </location>
</feature>
<dbReference type="EC" id="2.3.1.51" evidence="5"/>
<dbReference type="GO" id="GO:0006654">
    <property type="term" value="P:phosphatidic acid biosynthetic process"/>
    <property type="evidence" value="ECO:0007669"/>
    <property type="project" value="TreeGrafter"/>
</dbReference>
<dbReference type="SMART" id="SM00563">
    <property type="entry name" value="PlsC"/>
    <property type="match status" value="1"/>
</dbReference>
<dbReference type="RefSeq" id="WP_184748079.1">
    <property type="nucleotide sequence ID" value="NZ_JACHGJ010000008.1"/>
</dbReference>
<evidence type="ECO:0000256" key="2">
    <source>
        <dbReference type="ARBA" id="ARBA00022679"/>
    </source>
</evidence>
<evidence type="ECO:0000256" key="1">
    <source>
        <dbReference type="ARBA" id="ARBA00005189"/>
    </source>
</evidence>
<dbReference type="Proteomes" id="UP000587760">
    <property type="component" value="Unassembled WGS sequence"/>
</dbReference>